<feature type="domain" description="TonB C-terminal" evidence="11">
    <location>
        <begin position="151"/>
        <end position="242"/>
    </location>
</feature>
<evidence type="ECO:0000256" key="6">
    <source>
        <dbReference type="ARBA" id="ARBA00022692"/>
    </source>
</evidence>
<name>A0A3B0Z279_9ZZZZ</name>
<accession>A0A3B0Z279</accession>
<dbReference type="PANTHER" id="PTHR33446">
    <property type="entry name" value="PROTEIN TONB-RELATED"/>
    <property type="match status" value="1"/>
</dbReference>
<evidence type="ECO:0000256" key="5">
    <source>
        <dbReference type="ARBA" id="ARBA00022519"/>
    </source>
</evidence>
<dbReference type="GO" id="GO:0015891">
    <property type="term" value="P:siderophore transport"/>
    <property type="evidence" value="ECO:0007669"/>
    <property type="project" value="InterPro"/>
</dbReference>
<sequence length="242" mass="26522">MTITRQQTGIALLVALILHGGILFWLALPAPEPRVKPPEQIVRVSLLATIAETSTATEAVTPPQKKIKPLVTPKPKPVPKPEIQEPLPKPVAEPITKQPVPEPPPVIEPAPQPVPLPIENPPEIVKEAAPIQEPPVAAPSPAPLSATAMAEYEQLLAAWLDKQKKYPKRAKRMRIEGEGQLRIVIDRSGQTQKITLEQGTGNRLLDKAALDMAKRANPFPPMPENDLRQTLEFIVPVEFALR</sequence>
<evidence type="ECO:0000256" key="7">
    <source>
        <dbReference type="ARBA" id="ARBA00022927"/>
    </source>
</evidence>
<evidence type="ECO:0000256" key="4">
    <source>
        <dbReference type="ARBA" id="ARBA00022475"/>
    </source>
</evidence>
<keyword evidence="7" id="KW-0653">Protein transport</keyword>
<feature type="region of interest" description="Disordered" evidence="10">
    <location>
        <begin position="58"/>
        <end position="98"/>
    </location>
</feature>
<dbReference type="EMBL" id="UOFP01000183">
    <property type="protein sequence ID" value="VAW87388.1"/>
    <property type="molecule type" value="Genomic_DNA"/>
</dbReference>
<dbReference type="GO" id="GO:0031992">
    <property type="term" value="F:energy transducer activity"/>
    <property type="evidence" value="ECO:0007669"/>
    <property type="project" value="InterPro"/>
</dbReference>
<evidence type="ECO:0000256" key="1">
    <source>
        <dbReference type="ARBA" id="ARBA00004383"/>
    </source>
</evidence>
<comment type="subcellular location">
    <subcellularLocation>
        <location evidence="1">Cell inner membrane</location>
        <topology evidence="1">Single-pass membrane protein</topology>
        <orientation evidence="1">Periplasmic side</orientation>
    </subcellularLocation>
</comment>
<dbReference type="InterPro" id="IPR051045">
    <property type="entry name" value="TonB-dependent_transducer"/>
</dbReference>
<dbReference type="Pfam" id="PF03544">
    <property type="entry name" value="TonB_C"/>
    <property type="match status" value="1"/>
</dbReference>
<protein>
    <submittedName>
        <fullName evidence="12">Ferric siderophore transport system, periplasmic binding protein TonB</fullName>
    </submittedName>
</protein>
<evidence type="ECO:0000256" key="9">
    <source>
        <dbReference type="ARBA" id="ARBA00023136"/>
    </source>
</evidence>
<dbReference type="AlphaFoldDB" id="A0A3B0Z279"/>
<evidence type="ECO:0000256" key="2">
    <source>
        <dbReference type="ARBA" id="ARBA00006555"/>
    </source>
</evidence>
<dbReference type="Gene3D" id="3.30.1150.10">
    <property type="match status" value="1"/>
</dbReference>
<keyword evidence="4" id="KW-1003">Cell membrane</keyword>
<proteinExistence type="inferred from homology"/>
<evidence type="ECO:0000313" key="12">
    <source>
        <dbReference type="EMBL" id="VAW87388.1"/>
    </source>
</evidence>
<keyword evidence="5" id="KW-0997">Cell inner membrane</keyword>
<dbReference type="GO" id="GO:0098797">
    <property type="term" value="C:plasma membrane protein complex"/>
    <property type="evidence" value="ECO:0007669"/>
    <property type="project" value="TreeGrafter"/>
</dbReference>
<keyword evidence="9" id="KW-0472">Membrane</keyword>
<dbReference type="GO" id="GO:0030288">
    <property type="term" value="C:outer membrane-bounded periplasmic space"/>
    <property type="evidence" value="ECO:0007669"/>
    <property type="project" value="InterPro"/>
</dbReference>
<gene>
    <name evidence="12" type="ORF">MNBD_GAMMA18-66</name>
</gene>
<dbReference type="PROSITE" id="PS52015">
    <property type="entry name" value="TONB_CTD"/>
    <property type="match status" value="1"/>
</dbReference>
<dbReference type="GO" id="GO:0015031">
    <property type="term" value="P:protein transport"/>
    <property type="evidence" value="ECO:0007669"/>
    <property type="project" value="UniProtKB-KW"/>
</dbReference>
<evidence type="ECO:0000259" key="11">
    <source>
        <dbReference type="PROSITE" id="PS52015"/>
    </source>
</evidence>
<organism evidence="12">
    <name type="scientific">hydrothermal vent metagenome</name>
    <dbReference type="NCBI Taxonomy" id="652676"/>
    <lineage>
        <taxon>unclassified sequences</taxon>
        <taxon>metagenomes</taxon>
        <taxon>ecological metagenomes</taxon>
    </lineage>
</organism>
<evidence type="ECO:0000256" key="10">
    <source>
        <dbReference type="SAM" id="MobiDB-lite"/>
    </source>
</evidence>
<dbReference type="PANTHER" id="PTHR33446:SF2">
    <property type="entry name" value="PROTEIN TONB"/>
    <property type="match status" value="1"/>
</dbReference>
<reference evidence="12" key="1">
    <citation type="submission" date="2018-06" db="EMBL/GenBank/DDBJ databases">
        <authorList>
            <person name="Zhirakovskaya E."/>
        </authorList>
    </citation>
    <scope>NUCLEOTIDE SEQUENCE</scope>
</reference>
<dbReference type="InterPro" id="IPR003538">
    <property type="entry name" value="TonB"/>
</dbReference>
<dbReference type="NCBIfam" id="TIGR01352">
    <property type="entry name" value="tonB_Cterm"/>
    <property type="match status" value="1"/>
</dbReference>
<keyword evidence="3" id="KW-0813">Transport</keyword>
<dbReference type="PRINTS" id="PR01374">
    <property type="entry name" value="TONBPROTEIN"/>
</dbReference>
<keyword evidence="8" id="KW-1133">Transmembrane helix</keyword>
<comment type="similarity">
    <text evidence="2">Belongs to the TonB family.</text>
</comment>
<dbReference type="InterPro" id="IPR006260">
    <property type="entry name" value="TonB/TolA_C"/>
</dbReference>
<evidence type="ECO:0000256" key="8">
    <source>
        <dbReference type="ARBA" id="ARBA00022989"/>
    </source>
</evidence>
<evidence type="ECO:0000256" key="3">
    <source>
        <dbReference type="ARBA" id="ARBA00022448"/>
    </source>
</evidence>
<dbReference type="GO" id="GO:0055085">
    <property type="term" value="P:transmembrane transport"/>
    <property type="evidence" value="ECO:0007669"/>
    <property type="project" value="InterPro"/>
</dbReference>
<keyword evidence="6" id="KW-0812">Transmembrane</keyword>
<dbReference type="SUPFAM" id="SSF74653">
    <property type="entry name" value="TolA/TonB C-terminal domain"/>
    <property type="match status" value="1"/>
</dbReference>
<dbReference type="InterPro" id="IPR037682">
    <property type="entry name" value="TonB_C"/>
</dbReference>